<organism evidence="1 2">
    <name type="scientific">Candidatus Komeilibacteria bacterium CG_4_10_14_0_2_um_filter_37_10</name>
    <dbReference type="NCBI Taxonomy" id="1974470"/>
    <lineage>
        <taxon>Bacteria</taxon>
        <taxon>Candidatus Komeiliibacteriota</taxon>
    </lineage>
</organism>
<protein>
    <submittedName>
        <fullName evidence="1">Uncharacterized protein</fullName>
    </submittedName>
</protein>
<comment type="caution">
    <text evidence="1">The sequence shown here is derived from an EMBL/GenBank/DDBJ whole genome shotgun (WGS) entry which is preliminary data.</text>
</comment>
<sequence>MKETAIYPISSENKDLSSESMKDAAQEVYQRYVDKCTKTVANYEDIEEALIDLEGSLFDFLDQEKPGEQIRQLVENQYHQEFTHDMIARIKAMKAPEVKRSKVG</sequence>
<evidence type="ECO:0000313" key="1">
    <source>
        <dbReference type="EMBL" id="PIZ98763.1"/>
    </source>
</evidence>
<dbReference type="AlphaFoldDB" id="A0A2M7VE58"/>
<evidence type="ECO:0000313" key="2">
    <source>
        <dbReference type="Proteomes" id="UP000230405"/>
    </source>
</evidence>
<name>A0A2M7VE58_9BACT</name>
<accession>A0A2M7VE58</accession>
<dbReference type="Proteomes" id="UP000230405">
    <property type="component" value="Unassembled WGS sequence"/>
</dbReference>
<reference evidence="2" key="1">
    <citation type="submission" date="2017-09" db="EMBL/GenBank/DDBJ databases">
        <title>Depth-based differentiation of microbial function through sediment-hosted aquifers and enrichment of novel symbionts in the deep terrestrial subsurface.</title>
        <authorList>
            <person name="Probst A.J."/>
            <person name="Ladd B."/>
            <person name="Jarett J.K."/>
            <person name="Geller-Mcgrath D.E."/>
            <person name="Sieber C.M.K."/>
            <person name="Emerson J.B."/>
            <person name="Anantharaman K."/>
            <person name="Thomas B.C."/>
            <person name="Malmstrom R."/>
            <person name="Stieglmeier M."/>
            <person name="Klingl A."/>
            <person name="Woyke T."/>
            <person name="Ryan C.M."/>
            <person name="Banfield J.F."/>
        </authorList>
    </citation>
    <scope>NUCLEOTIDE SEQUENCE [LARGE SCALE GENOMIC DNA]</scope>
</reference>
<proteinExistence type="predicted"/>
<dbReference type="EMBL" id="PFPO01000068">
    <property type="protein sequence ID" value="PIZ98763.1"/>
    <property type="molecule type" value="Genomic_DNA"/>
</dbReference>
<gene>
    <name evidence="1" type="ORF">COX77_03505</name>
</gene>